<keyword evidence="4" id="KW-1185">Reference proteome</keyword>
<gene>
    <name evidence="3" type="ordered locus">Desku_0113</name>
</gene>
<dbReference type="PROSITE" id="PS50983">
    <property type="entry name" value="FE_B12_PBP"/>
    <property type="match status" value="1"/>
</dbReference>
<dbReference type="PANTHER" id="PTHR30535:SF34">
    <property type="entry name" value="MOLYBDATE-BINDING PROTEIN MOLA"/>
    <property type="match status" value="1"/>
</dbReference>
<protein>
    <submittedName>
        <fullName evidence="3">ABC-type transporter, periplasmic subunit</fullName>
    </submittedName>
</protein>
<evidence type="ECO:0000313" key="4">
    <source>
        <dbReference type="Proteomes" id="UP000009229"/>
    </source>
</evidence>
<dbReference type="InterPro" id="IPR002491">
    <property type="entry name" value="ABC_transptr_periplasmic_BD"/>
</dbReference>
<accession>A0AAU8PAB7</accession>
<dbReference type="PANTHER" id="PTHR30535">
    <property type="entry name" value="VITAMIN B12-BINDING PROTEIN"/>
    <property type="match status" value="1"/>
</dbReference>
<name>A0AAU8PAB7_DESK7</name>
<proteinExistence type="inferred from homology"/>
<dbReference type="PROSITE" id="PS51257">
    <property type="entry name" value="PROKAR_LIPOPROTEIN"/>
    <property type="match status" value="1"/>
</dbReference>
<comment type="similarity">
    <text evidence="1">Belongs to the bacterial solute-binding protein 8 family.</text>
</comment>
<dbReference type="EMBL" id="CP002770">
    <property type="protein sequence ID" value="AEG13761.1"/>
    <property type="molecule type" value="Genomic_DNA"/>
</dbReference>
<dbReference type="SUPFAM" id="SSF53807">
    <property type="entry name" value="Helical backbone' metal receptor"/>
    <property type="match status" value="1"/>
</dbReference>
<dbReference type="Proteomes" id="UP000009229">
    <property type="component" value="Chromosome"/>
</dbReference>
<dbReference type="InterPro" id="IPR050902">
    <property type="entry name" value="ABC_Transporter_SBP"/>
</dbReference>
<dbReference type="AlphaFoldDB" id="A0AAU8PAB7"/>
<reference evidence="4" key="1">
    <citation type="submission" date="2011-05" db="EMBL/GenBank/DDBJ databases">
        <title>Complete sequence of Desulfotomaculum kuznetsovii DSM 6115.</title>
        <authorList>
            <person name="Lucas S."/>
            <person name="Han J."/>
            <person name="Lapidus A."/>
            <person name="Cheng J.-F."/>
            <person name="Goodwin L."/>
            <person name="Pitluck S."/>
            <person name="Peters L."/>
            <person name="Mikhailova N."/>
            <person name="Lu M."/>
            <person name="Saunders E."/>
            <person name="Han C."/>
            <person name="Tapia R."/>
            <person name="Land M."/>
            <person name="Hauser L."/>
            <person name="Kyrpides N."/>
            <person name="Ivanova N."/>
            <person name="Pagani I."/>
            <person name="Nazina T."/>
            <person name="Ivanova A."/>
            <person name="Parshina S."/>
            <person name="Kuever J."/>
            <person name="Muyzer G."/>
            <person name="Plugge C."/>
            <person name="Stams A."/>
            <person name="Woyke T."/>
        </authorList>
    </citation>
    <scope>NUCLEOTIDE SEQUENCE [LARGE SCALE GENOMIC DNA]</scope>
    <source>
        <strain evidence="4">DSM 6115 / VKM B-1805 / 17</strain>
    </source>
</reference>
<evidence type="ECO:0000313" key="3">
    <source>
        <dbReference type="EMBL" id="AEG13761.1"/>
    </source>
</evidence>
<evidence type="ECO:0000256" key="1">
    <source>
        <dbReference type="ARBA" id="ARBA00008814"/>
    </source>
</evidence>
<organism evidence="3 4">
    <name type="scientific">Desulfofundulus kuznetsovii (strain DSM 6115 / VKM B-1805 / 17)</name>
    <name type="common">Desulfotomaculum kuznetsovii</name>
    <dbReference type="NCBI Taxonomy" id="760568"/>
    <lineage>
        <taxon>Bacteria</taxon>
        <taxon>Bacillati</taxon>
        <taxon>Bacillota</taxon>
        <taxon>Clostridia</taxon>
        <taxon>Eubacteriales</taxon>
        <taxon>Peptococcaceae</taxon>
        <taxon>Desulfofundulus</taxon>
    </lineage>
</organism>
<evidence type="ECO:0000259" key="2">
    <source>
        <dbReference type="PROSITE" id="PS50983"/>
    </source>
</evidence>
<dbReference type="Pfam" id="PF01497">
    <property type="entry name" value="Peripla_BP_2"/>
    <property type="match status" value="1"/>
</dbReference>
<sequence length="385" mass="43374">MQKVNVPLKTIILIILIIVFTSLSGCGQKKEVDVGKGQQITVTDLAGRQVTLKVPVDKVILQSSGSGGGFITLVAIEGKDAPKKIAGWDPGLKEYRYDMWTKFSEAMPGLKDIPDVGDITKETFSVEKVLSLQPDLVILPLYAYLQAKEVVKKLEDVGIPTIVIDYHSETLENHTKSILLLGRLLGKEKRAQEIVDFYQEQVNKVYTRLEKIDKTKPTVYVECGMEGPSTYSNTYGNYMWGALIEKCGGVNIAKGKVERWGPINPEYLLKADPDVIIITGSYWPKRADSMRMGYLDSPEKAKALLENFTKRPGWENLKAVKNNRVYSIHHGLGRDIYDSAAIQFLAKIFYPDEFKDLDPLGNYKEFHKRFLPVEYSGVWMISLKD</sequence>
<dbReference type="KEGG" id="dku:Desku_0113"/>
<dbReference type="RefSeq" id="WP_013821276.1">
    <property type="nucleotide sequence ID" value="NC_015573.1"/>
</dbReference>
<dbReference type="Gene3D" id="3.40.50.1980">
    <property type="entry name" value="Nitrogenase molybdenum iron protein domain"/>
    <property type="match status" value="2"/>
</dbReference>
<feature type="domain" description="Fe/B12 periplasmic-binding" evidence="2">
    <location>
        <begin position="48"/>
        <end position="357"/>
    </location>
</feature>